<reference evidence="10" key="1">
    <citation type="submission" date="2022-11" db="EMBL/GenBank/DDBJ databases">
        <title>Description of Microcella daejonensis nov. sp, isolated from riverside soil.</title>
        <authorList>
            <person name="Molina K.M."/>
            <person name="Kim S.B."/>
        </authorList>
    </citation>
    <scope>NUCLEOTIDE SEQUENCE</scope>
    <source>
        <strain evidence="10">MMS21-STM12</strain>
    </source>
</reference>
<keyword evidence="4 7" id="KW-0328">Glycosyltransferase</keyword>
<dbReference type="SUPFAM" id="SSF53167">
    <property type="entry name" value="Purine and uridine phosphorylases"/>
    <property type="match status" value="1"/>
</dbReference>
<comment type="pathway">
    <text evidence="2 7">Purine metabolism; purine nucleoside salvage.</text>
</comment>
<organism evidence="10 11">
    <name type="scientific">Microcella daejeonensis</name>
    <dbReference type="NCBI Taxonomy" id="2994971"/>
    <lineage>
        <taxon>Bacteria</taxon>
        <taxon>Bacillati</taxon>
        <taxon>Actinomycetota</taxon>
        <taxon>Actinomycetes</taxon>
        <taxon>Micrococcales</taxon>
        <taxon>Microbacteriaceae</taxon>
        <taxon>Microcella</taxon>
    </lineage>
</organism>
<feature type="binding site" evidence="8">
    <location>
        <begin position="97"/>
        <end position="99"/>
    </location>
    <ligand>
        <name>phosphate</name>
        <dbReference type="ChEBI" id="CHEBI:43474"/>
    </ligand>
</feature>
<dbReference type="EMBL" id="CP113089">
    <property type="protein sequence ID" value="WAB81909.1"/>
    <property type="molecule type" value="Genomic_DNA"/>
</dbReference>
<dbReference type="GO" id="GO:0009116">
    <property type="term" value="P:nucleoside metabolic process"/>
    <property type="evidence" value="ECO:0007669"/>
    <property type="project" value="InterPro"/>
</dbReference>
<comment type="similarity">
    <text evidence="3 7">Belongs to the PNP/MTAP phosphorylase family.</text>
</comment>
<feature type="binding site" evidence="8">
    <location>
        <position position="76"/>
    </location>
    <ligand>
        <name>phosphate</name>
        <dbReference type="ChEBI" id="CHEBI:43474"/>
    </ligand>
</feature>
<comment type="catalytic activity">
    <reaction evidence="6">
        <text>a purine 2'-deoxy-D-ribonucleoside + phosphate = a purine nucleobase + 2-deoxy-alpha-D-ribose 1-phosphate</text>
        <dbReference type="Rhea" id="RHEA:36431"/>
        <dbReference type="ChEBI" id="CHEBI:26386"/>
        <dbReference type="ChEBI" id="CHEBI:43474"/>
        <dbReference type="ChEBI" id="CHEBI:57259"/>
        <dbReference type="ChEBI" id="CHEBI:142361"/>
        <dbReference type="EC" id="2.4.2.1"/>
    </reaction>
</comment>
<evidence type="ECO:0000256" key="7">
    <source>
        <dbReference type="PIRNR" id="PIRNR000477"/>
    </source>
</evidence>
<feature type="domain" description="Nucleoside phosphorylase" evidence="9">
    <location>
        <begin position="38"/>
        <end position="274"/>
    </location>
</feature>
<protein>
    <recommendedName>
        <fullName evidence="7">Purine nucleoside phosphorylase</fullName>
        <ecNumber evidence="7">2.4.2.1</ecNumber>
    </recommendedName>
    <alternativeName>
        <fullName evidence="7">Inosine-guanosine phosphorylase</fullName>
    </alternativeName>
</protein>
<dbReference type="CDD" id="cd09009">
    <property type="entry name" value="PNP-EcPNPII_like"/>
    <property type="match status" value="1"/>
</dbReference>
<evidence type="ECO:0000256" key="4">
    <source>
        <dbReference type="ARBA" id="ARBA00022676"/>
    </source>
</evidence>
<feature type="binding site" evidence="8">
    <location>
        <position position="217"/>
    </location>
    <ligand>
        <name>phosphate</name>
        <dbReference type="ChEBI" id="CHEBI:43474"/>
    </ligand>
</feature>
<dbReference type="PANTHER" id="PTHR11904">
    <property type="entry name" value="METHYLTHIOADENOSINE/PURINE NUCLEOSIDE PHOSPHORYLASE"/>
    <property type="match status" value="1"/>
</dbReference>
<dbReference type="AlphaFoldDB" id="A0A9E8MLN3"/>
<sequence>MTDHAAHPLDDPSADPFAIAAEAAAQIAERTGVETHDIALTLGSGWAKAADLIGETTHTIAATDIAGFSRPALEGHVGTLRSILLPSGKRALVIGARTHYYEGHGVRRVVHSVRTAAAAGASVMILTNGAGGIKEHWTPGTPVLISDHLNLTADSPLEGATFVDLTDLYAQRLRAIAHEVAPGLDEGVYVQFRGPHYETPAEVQMAKTIGGHIVGMSTALEAIAARQAGMEVLGLSLITNLAAGISPEPLSHGEVIQAGKDAEPVISAMLARIVAAL</sequence>
<dbReference type="NCBIfam" id="NF006054">
    <property type="entry name" value="PRK08202.1"/>
    <property type="match status" value="1"/>
</dbReference>
<keyword evidence="11" id="KW-1185">Reference proteome</keyword>
<dbReference type="PIRSF" id="PIRSF000477">
    <property type="entry name" value="PurNPase"/>
    <property type="match status" value="1"/>
</dbReference>
<dbReference type="Gene3D" id="3.40.50.1580">
    <property type="entry name" value="Nucleoside phosphorylase domain"/>
    <property type="match status" value="1"/>
</dbReference>
<feature type="binding site" evidence="8">
    <location>
        <position position="129"/>
    </location>
    <ligand>
        <name>phosphate</name>
        <dbReference type="ChEBI" id="CHEBI:43474"/>
    </ligand>
</feature>
<feature type="binding site" evidence="8">
    <location>
        <position position="198"/>
    </location>
    <ligand>
        <name>a purine D-ribonucleoside</name>
        <dbReference type="ChEBI" id="CHEBI:142355"/>
    </ligand>
</feature>
<dbReference type="KEGG" id="mdb:OVN18_02485"/>
<evidence type="ECO:0000256" key="2">
    <source>
        <dbReference type="ARBA" id="ARBA00005058"/>
    </source>
</evidence>
<dbReference type="GO" id="GO:0005737">
    <property type="term" value="C:cytoplasm"/>
    <property type="evidence" value="ECO:0007669"/>
    <property type="project" value="TreeGrafter"/>
</dbReference>
<dbReference type="InterPro" id="IPR035994">
    <property type="entry name" value="Nucleoside_phosphorylase_sf"/>
</dbReference>
<proteinExistence type="inferred from homology"/>
<evidence type="ECO:0000256" key="8">
    <source>
        <dbReference type="PIRSR" id="PIRSR000477-2"/>
    </source>
</evidence>
<dbReference type="GO" id="GO:0004731">
    <property type="term" value="F:purine-nucleoside phosphorylase activity"/>
    <property type="evidence" value="ECO:0007669"/>
    <property type="project" value="UniProtKB-EC"/>
</dbReference>
<feature type="binding site" evidence="8">
    <location>
        <position position="44"/>
    </location>
    <ligand>
        <name>phosphate</name>
        <dbReference type="ChEBI" id="CHEBI:43474"/>
    </ligand>
</feature>
<dbReference type="InterPro" id="IPR011268">
    <property type="entry name" value="Purine_phosphorylase"/>
</dbReference>
<accession>A0A9E8MLN3</accession>
<dbReference type="InterPro" id="IPR000845">
    <property type="entry name" value="Nucleoside_phosphorylase_d"/>
</dbReference>
<feature type="binding site" evidence="8">
    <location>
        <position position="240"/>
    </location>
    <ligand>
        <name>a purine D-ribonucleoside</name>
        <dbReference type="ChEBI" id="CHEBI:142355"/>
    </ligand>
</feature>
<dbReference type="PANTHER" id="PTHR11904:SF9">
    <property type="entry name" value="PURINE NUCLEOSIDE PHOSPHORYLASE-RELATED"/>
    <property type="match status" value="1"/>
</dbReference>
<evidence type="ECO:0000256" key="5">
    <source>
        <dbReference type="ARBA" id="ARBA00022679"/>
    </source>
</evidence>
<keyword evidence="5 7" id="KW-0808">Transferase</keyword>
<evidence type="ECO:0000256" key="3">
    <source>
        <dbReference type="ARBA" id="ARBA00006751"/>
    </source>
</evidence>
<evidence type="ECO:0000313" key="11">
    <source>
        <dbReference type="Proteomes" id="UP001164706"/>
    </source>
</evidence>
<comment type="function">
    <text evidence="1">The purine nucleoside phosphorylases catalyze the phosphorolytic breakdown of the N-glycosidic bond in the beta-(deoxy)ribonucleoside molecules, with the formation of the corresponding free purine bases and pentose-1-phosphate. Cleaves guanosine, inosine, 2'-deoxyguanosine and 2'-deoxyinosine.</text>
</comment>
<evidence type="ECO:0000259" key="9">
    <source>
        <dbReference type="Pfam" id="PF01048"/>
    </source>
</evidence>
<dbReference type="Proteomes" id="UP001164706">
    <property type="component" value="Chromosome"/>
</dbReference>
<evidence type="ECO:0000256" key="6">
    <source>
        <dbReference type="ARBA" id="ARBA00048556"/>
    </source>
</evidence>
<name>A0A9E8MLN3_9MICO</name>
<dbReference type="NCBIfam" id="TIGR01697">
    <property type="entry name" value="PNPH-PUNA-XAPA"/>
    <property type="match status" value="1"/>
</dbReference>
<dbReference type="RefSeq" id="WP_267781713.1">
    <property type="nucleotide sequence ID" value="NZ_CP113089.1"/>
</dbReference>
<dbReference type="Pfam" id="PF01048">
    <property type="entry name" value="PNP_UDP_1"/>
    <property type="match status" value="1"/>
</dbReference>
<dbReference type="EC" id="2.4.2.1" evidence="7"/>
<evidence type="ECO:0000256" key="1">
    <source>
        <dbReference type="ARBA" id="ARBA00002678"/>
    </source>
</evidence>
<evidence type="ECO:0000313" key="10">
    <source>
        <dbReference type="EMBL" id="WAB81909.1"/>
    </source>
</evidence>
<gene>
    <name evidence="10" type="ORF">OVN18_02485</name>
</gene>